<protein>
    <submittedName>
        <fullName evidence="2">Uncharacterized protein</fullName>
    </submittedName>
</protein>
<organism evidence="2 3">
    <name type="scientific">Trichonephila inaurata madagascariensis</name>
    <dbReference type="NCBI Taxonomy" id="2747483"/>
    <lineage>
        <taxon>Eukaryota</taxon>
        <taxon>Metazoa</taxon>
        <taxon>Ecdysozoa</taxon>
        <taxon>Arthropoda</taxon>
        <taxon>Chelicerata</taxon>
        <taxon>Arachnida</taxon>
        <taxon>Araneae</taxon>
        <taxon>Araneomorphae</taxon>
        <taxon>Entelegynae</taxon>
        <taxon>Araneoidea</taxon>
        <taxon>Nephilidae</taxon>
        <taxon>Trichonephila</taxon>
        <taxon>Trichonephila inaurata</taxon>
    </lineage>
</organism>
<dbReference type="EMBL" id="BMAV01010538">
    <property type="protein sequence ID" value="GFY55721.1"/>
    <property type="molecule type" value="Genomic_DNA"/>
</dbReference>
<evidence type="ECO:0000313" key="1">
    <source>
        <dbReference type="EMBL" id="GFY55721.1"/>
    </source>
</evidence>
<dbReference type="Proteomes" id="UP000886998">
    <property type="component" value="Unassembled WGS sequence"/>
</dbReference>
<gene>
    <name evidence="1" type="ORF">TNIN_193471</name>
    <name evidence="2" type="ORF">TNIN_219591</name>
</gene>
<accession>A0A8X6YI08</accession>
<name>A0A8X6YI08_9ARAC</name>
<reference evidence="2" key="1">
    <citation type="submission" date="2020-08" db="EMBL/GenBank/DDBJ databases">
        <title>Multicomponent nature underlies the extraordinary mechanical properties of spider dragline silk.</title>
        <authorList>
            <person name="Kono N."/>
            <person name="Nakamura H."/>
            <person name="Mori M."/>
            <person name="Yoshida Y."/>
            <person name="Ohtoshi R."/>
            <person name="Malay A.D."/>
            <person name="Moran D.A.P."/>
            <person name="Tomita M."/>
            <person name="Numata K."/>
            <person name="Arakawa K."/>
        </authorList>
    </citation>
    <scope>NUCLEOTIDE SEQUENCE</scope>
</reference>
<sequence length="187" mass="21313">MPAILPNIANTLKRRGNITDFVIIQKTLNFVDGVRVVCTMGTTPICDMDSLVKMMCIMPEINVTKREVAFTCVFKNGILYSNRCGRPRKERISNLFDSTVVQCFRDLITGIVNLELKTGLKVLQVRLDILWTITCISCSLSLSGLRKTFLTFILFRNWRKKQKREIVEIYDPGTIQKSTVWIGGLSM</sequence>
<dbReference type="EMBL" id="BMAV01019617">
    <property type="protein sequence ID" value="GFY72713.1"/>
    <property type="molecule type" value="Genomic_DNA"/>
</dbReference>
<dbReference type="AlphaFoldDB" id="A0A8X6YI08"/>
<comment type="caution">
    <text evidence="2">The sequence shown here is derived from an EMBL/GenBank/DDBJ whole genome shotgun (WGS) entry which is preliminary data.</text>
</comment>
<evidence type="ECO:0000313" key="2">
    <source>
        <dbReference type="EMBL" id="GFY72713.1"/>
    </source>
</evidence>
<keyword evidence="3" id="KW-1185">Reference proteome</keyword>
<proteinExistence type="predicted"/>
<evidence type="ECO:0000313" key="3">
    <source>
        <dbReference type="Proteomes" id="UP000886998"/>
    </source>
</evidence>